<evidence type="ECO:0000313" key="2">
    <source>
        <dbReference type="EMBL" id="OJZ92275.1"/>
    </source>
</evidence>
<name>A0A1M3TZS8_ASPLC</name>
<evidence type="ECO:0000256" key="1">
    <source>
        <dbReference type="SAM" id="SignalP"/>
    </source>
</evidence>
<accession>A0A1M3TZS8</accession>
<feature type="signal peptide" evidence="1">
    <location>
        <begin position="1"/>
        <end position="23"/>
    </location>
</feature>
<dbReference type="EMBL" id="KV878236">
    <property type="protein sequence ID" value="OJZ92275.1"/>
    <property type="molecule type" value="Genomic_DNA"/>
</dbReference>
<feature type="chain" id="PRO_5012477061" description="Secreted protein" evidence="1">
    <location>
        <begin position="24"/>
        <end position="78"/>
    </location>
</feature>
<protein>
    <recommendedName>
        <fullName evidence="4">Secreted protein</fullName>
    </recommendedName>
</protein>
<sequence length="78" mass="8939">MWQVYVWLACFYAFLLHLGFQQGRRFCLLTVTACHCFLTDRACCITVETGGSLNAVYYFLSSHLEILLCPQKGGLLWP</sequence>
<evidence type="ECO:0000313" key="3">
    <source>
        <dbReference type="Proteomes" id="UP000184063"/>
    </source>
</evidence>
<proteinExistence type="predicted"/>
<evidence type="ECO:0008006" key="4">
    <source>
        <dbReference type="Google" id="ProtNLM"/>
    </source>
</evidence>
<keyword evidence="1" id="KW-0732">Signal</keyword>
<dbReference type="AlphaFoldDB" id="A0A1M3TZS8"/>
<gene>
    <name evidence="2" type="ORF">ASPFODRAFT_39609</name>
</gene>
<reference evidence="3" key="1">
    <citation type="journal article" date="2017" name="Genome Biol.">
        <title>Comparative genomics reveals high biological diversity and specific adaptations in the industrially and medically important fungal genus Aspergillus.</title>
        <authorList>
            <person name="de Vries R.P."/>
            <person name="Riley R."/>
            <person name="Wiebenga A."/>
            <person name="Aguilar-Osorio G."/>
            <person name="Amillis S."/>
            <person name="Uchima C.A."/>
            <person name="Anderluh G."/>
            <person name="Asadollahi M."/>
            <person name="Askin M."/>
            <person name="Barry K."/>
            <person name="Battaglia E."/>
            <person name="Bayram O."/>
            <person name="Benocci T."/>
            <person name="Braus-Stromeyer S.A."/>
            <person name="Caldana C."/>
            <person name="Canovas D."/>
            <person name="Cerqueira G.C."/>
            <person name="Chen F."/>
            <person name="Chen W."/>
            <person name="Choi C."/>
            <person name="Clum A."/>
            <person name="Dos Santos R.A."/>
            <person name="Damasio A.R."/>
            <person name="Diallinas G."/>
            <person name="Emri T."/>
            <person name="Fekete E."/>
            <person name="Flipphi M."/>
            <person name="Freyberg S."/>
            <person name="Gallo A."/>
            <person name="Gournas C."/>
            <person name="Habgood R."/>
            <person name="Hainaut M."/>
            <person name="Harispe M.L."/>
            <person name="Henrissat B."/>
            <person name="Hilden K.S."/>
            <person name="Hope R."/>
            <person name="Hossain A."/>
            <person name="Karabika E."/>
            <person name="Karaffa L."/>
            <person name="Karanyi Z."/>
            <person name="Krasevec N."/>
            <person name="Kuo A."/>
            <person name="Kusch H."/>
            <person name="LaButti K."/>
            <person name="Lagendijk E.L."/>
            <person name="Lapidus A."/>
            <person name="Levasseur A."/>
            <person name="Lindquist E."/>
            <person name="Lipzen A."/>
            <person name="Logrieco A.F."/>
            <person name="MacCabe A."/>
            <person name="Maekelae M.R."/>
            <person name="Malavazi I."/>
            <person name="Melin P."/>
            <person name="Meyer V."/>
            <person name="Mielnichuk N."/>
            <person name="Miskei M."/>
            <person name="Molnar A.P."/>
            <person name="Mule G."/>
            <person name="Ngan C.Y."/>
            <person name="Orejas M."/>
            <person name="Orosz E."/>
            <person name="Ouedraogo J.P."/>
            <person name="Overkamp K.M."/>
            <person name="Park H.-S."/>
            <person name="Perrone G."/>
            <person name="Piumi F."/>
            <person name="Punt P.J."/>
            <person name="Ram A.F."/>
            <person name="Ramon A."/>
            <person name="Rauscher S."/>
            <person name="Record E."/>
            <person name="Riano-Pachon D.M."/>
            <person name="Robert V."/>
            <person name="Roehrig J."/>
            <person name="Ruller R."/>
            <person name="Salamov A."/>
            <person name="Salih N.S."/>
            <person name="Samson R.A."/>
            <person name="Sandor E."/>
            <person name="Sanguinetti M."/>
            <person name="Schuetze T."/>
            <person name="Sepcic K."/>
            <person name="Shelest E."/>
            <person name="Sherlock G."/>
            <person name="Sophianopoulou V."/>
            <person name="Squina F.M."/>
            <person name="Sun H."/>
            <person name="Susca A."/>
            <person name="Todd R.B."/>
            <person name="Tsang A."/>
            <person name="Unkles S.E."/>
            <person name="van de Wiele N."/>
            <person name="van Rossen-Uffink D."/>
            <person name="Oliveira J.V."/>
            <person name="Vesth T.C."/>
            <person name="Visser J."/>
            <person name="Yu J.-H."/>
            <person name="Zhou M."/>
            <person name="Andersen M.R."/>
            <person name="Archer D.B."/>
            <person name="Baker S.E."/>
            <person name="Benoit I."/>
            <person name="Brakhage A.A."/>
            <person name="Braus G.H."/>
            <person name="Fischer R."/>
            <person name="Frisvad J.C."/>
            <person name="Goldman G.H."/>
            <person name="Houbraken J."/>
            <person name="Oakley B."/>
            <person name="Pocsi I."/>
            <person name="Scazzocchio C."/>
            <person name="Seiboth B."/>
            <person name="vanKuyk P.A."/>
            <person name="Wortman J."/>
            <person name="Dyer P.S."/>
            <person name="Grigoriev I.V."/>
        </authorList>
    </citation>
    <scope>NUCLEOTIDE SEQUENCE [LARGE SCALE GENOMIC DNA]</scope>
    <source>
        <strain evidence="3">CBS 106.47</strain>
    </source>
</reference>
<dbReference type="VEuPathDB" id="FungiDB:ASPFODRAFT_39609"/>
<dbReference type="Proteomes" id="UP000184063">
    <property type="component" value="Unassembled WGS sequence"/>
</dbReference>
<organism evidence="2 3">
    <name type="scientific">Aspergillus luchuensis (strain CBS 106.47)</name>
    <dbReference type="NCBI Taxonomy" id="1137211"/>
    <lineage>
        <taxon>Eukaryota</taxon>
        <taxon>Fungi</taxon>
        <taxon>Dikarya</taxon>
        <taxon>Ascomycota</taxon>
        <taxon>Pezizomycotina</taxon>
        <taxon>Eurotiomycetes</taxon>
        <taxon>Eurotiomycetidae</taxon>
        <taxon>Eurotiales</taxon>
        <taxon>Aspergillaceae</taxon>
        <taxon>Aspergillus</taxon>
        <taxon>Aspergillus subgen. Circumdati</taxon>
    </lineage>
</organism>